<dbReference type="PROSITE" id="PS51257">
    <property type="entry name" value="PROKAR_LIPOPROTEIN"/>
    <property type="match status" value="1"/>
</dbReference>
<keyword evidence="3" id="KW-1185">Reference proteome</keyword>
<dbReference type="STRING" id="468056.SAMN05443549_103245"/>
<evidence type="ECO:0008006" key="4">
    <source>
        <dbReference type="Google" id="ProtNLM"/>
    </source>
</evidence>
<name>A0A1M5IUQ9_9FLAO</name>
<evidence type="ECO:0000313" key="2">
    <source>
        <dbReference type="EMBL" id="SHG32006.1"/>
    </source>
</evidence>
<dbReference type="Gene3D" id="2.40.128.460">
    <property type="entry name" value="Periplasmic lysozyme inhibitor of I-type lysozyme"/>
    <property type="match status" value="1"/>
</dbReference>
<dbReference type="AlphaFoldDB" id="A0A1M5IUQ9"/>
<feature type="signal peptide" evidence="1">
    <location>
        <begin position="1"/>
        <end position="21"/>
    </location>
</feature>
<dbReference type="CDD" id="cd09632">
    <property type="entry name" value="PliI_like"/>
    <property type="match status" value="1"/>
</dbReference>
<reference evidence="3" key="1">
    <citation type="submission" date="2016-11" db="EMBL/GenBank/DDBJ databases">
        <authorList>
            <person name="Varghese N."/>
            <person name="Submissions S."/>
        </authorList>
    </citation>
    <scope>NUCLEOTIDE SEQUENCE [LARGE SCALE GENOMIC DNA]</scope>
    <source>
        <strain evidence="3">DSM 19978</strain>
    </source>
</reference>
<dbReference type="Proteomes" id="UP000184516">
    <property type="component" value="Unassembled WGS sequence"/>
</dbReference>
<accession>A0A1M5IUQ9</accession>
<organism evidence="2 3">
    <name type="scientific">Flavobacterium fluvii</name>
    <dbReference type="NCBI Taxonomy" id="468056"/>
    <lineage>
        <taxon>Bacteria</taxon>
        <taxon>Pseudomonadati</taxon>
        <taxon>Bacteroidota</taxon>
        <taxon>Flavobacteriia</taxon>
        <taxon>Flavobacteriales</taxon>
        <taxon>Flavobacteriaceae</taxon>
        <taxon>Flavobacterium</taxon>
    </lineage>
</organism>
<keyword evidence="1" id="KW-0732">Signal</keyword>
<evidence type="ECO:0000256" key="1">
    <source>
        <dbReference type="SAM" id="SignalP"/>
    </source>
</evidence>
<dbReference type="EMBL" id="FQWB01000003">
    <property type="protein sequence ID" value="SHG32006.1"/>
    <property type="molecule type" value="Genomic_DNA"/>
</dbReference>
<dbReference type="InterPro" id="IPR038643">
    <property type="entry name" value="PliI_sf"/>
</dbReference>
<gene>
    <name evidence="2" type="ORF">SAMN05443549_103245</name>
</gene>
<proteinExistence type="predicted"/>
<sequence length="211" mass="23487">MAHPKICVLAIALIFTMAACKNSSSKTHTNNVEKAKDSVAIPSENKLVKPKFYRKLSLNTISFEINHTDKQLTIQPSGLSIDNSKIVKQIEGTIANAEIGDLNKDGFPEVLVYVRSDGSGSYGTVIGYSVNNGKSMSEINMPNVWDNPKANKGYMGHDEFAIVEGYLRQRFPTYNPQDTNSNPTGKTRQIQYKLKDGENSRVFVMDKITEY</sequence>
<dbReference type="RefSeq" id="WP_141226113.1">
    <property type="nucleotide sequence ID" value="NZ_FQWB01000003.1"/>
</dbReference>
<feature type="chain" id="PRO_5012092982" description="Lysozyme inhibitor of I-type lysozyme" evidence="1">
    <location>
        <begin position="22"/>
        <end position="211"/>
    </location>
</feature>
<protein>
    <recommendedName>
        <fullName evidence="4">Lysozyme inhibitor of I-type lysozyme</fullName>
    </recommendedName>
</protein>
<dbReference type="OrthoDB" id="946181at2"/>
<dbReference type="InterPro" id="IPR031948">
    <property type="entry name" value="PliI"/>
</dbReference>
<evidence type="ECO:0000313" key="3">
    <source>
        <dbReference type="Proteomes" id="UP000184516"/>
    </source>
</evidence>